<evidence type="ECO:0000256" key="1">
    <source>
        <dbReference type="SAM" id="MobiDB-lite"/>
    </source>
</evidence>
<sequence length="119" mass="12467">MTPGADMARPSRTGGKTSAAIARNAGPAKGRKTTKTKPRIAPAATRAKRHSISDPSKDLQSREQQAATAEMKVIASSPSDTTPVFEAIATNAKQLIGGFASAFTSAILLSKTMIPYPQR</sequence>
<reference evidence="3 4" key="2">
    <citation type="journal article" date="2022" name="Int. J. Syst. Evol. Microbiol.">
        <title>Strains of Bradyrhizobium barranii sp. nov. associated with legumes native to Canada are symbionts of soybeans and belong to different subspecies (subsp. barranii subsp. nov. and subsp. apii subsp. nov.) and symbiovars (sv. glycinearum and sv. septentrionale).</title>
        <authorList>
            <person name="Bromfield E.S.P."/>
            <person name="Cloutier S."/>
            <person name="Wasai-Hara S."/>
            <person name="Minamisawa K."/>
        </authorList>
    </citation>
    <scope>NUCLEOTIDE SEQUENCE [LARGE SCALE GENOMIC DNA]</scope>
    <source>
        <strain evidence="3 4">144S4</strain>
    </source>
</reference>
<evidence type="ECO:0000313" key="3">
    <source>
        <dbReference type="EMBL" id="UEM12341.1"/>
    </source>
</evidence>
<dbReference type="EMBL" id="JAGEMI010000001">
    <property type="protein sequence ID" value="MBO1868834.1"/>
    <property type="molecule type" value="Genomic_DNA"/>
</dbReference>
<evidence type="ECO:0000313" key="2">
    <source>
        <dbReference type="EMBL" id="MBO1868834.1"/>
    </source>
</evidence>
<dbReference type="KEGG" id="bban:J4G43_049395"/>
<dbReference type="Proteomes" id="UP000664702">
    <property type="component" value="Chromosome"/>
</dbReference>
<proteinExistence type="predicted"/>
<protein>
    <submittedName>
        <fullName evidence="2">Uncharacterized protein</fullName>
    </submittedName>
</protein>
<accession>A0A939MJX7</accession>
<name>A0A939MJX7_9BRAD</name>
<feature type="compositionally biased region" description="Basic and acidic residues" evidence="1">
    <location>
        <begin position="51"/>
        <end position="61"/>
    </location>
</feature>
<evidence type="ECO:0000313" key="4">
    <source>
        <dbReference type="Proteomes" id="UP000664702"/>
    </source>
</evidence>
<reference evidence="2" key="1">
    <citation type="submission" date="2021-03" db="EMBL/GenBank/DDBJ databases">
        <title>Whole Genome Sequence of Bradyrhizobium sp. Strain 144S4.</title>
        <authorList>
            <person name="Bromfield E.S.P."/>
            <person name="Cloutier S."/>
        </authorList>
    </citation>
    <scope>NUCLEOTIDE SEQUENCE [LARGE SCALE GENOMIC DNA]</scope>
    <source>
        <strain evidence="2">144S4</strain>
    </source>
</reference>
<dbReference type="RefSeq" id="WP_208089175.1">
    <property type="nucleotide sequence ID" value="NZ_CP086136.1"/>
</dbReference>
<gene>
    <name evidence="3" type="ORF">J4G43_049395</name>
    <name evidence="2" type="ORF">J4G43_51055</name>
</gene>
<feature type="region of interest" description="Disordered" evidence="1">
    <location>
        <begin position="1"/>
        <end position="64"/>
    </location>
</feature>
<organism evidence="2">
    <name type="scientific">Bradyrhizobium barranii subsp. barranii</name>
    <dbReference type="NCBI Taxonomy" id="2823807"/>
    <lineage>
        <taxon>Bacteria</taxon>
        <taxon>Pseudomonadati</taxon>
        <taxon>Pseudomonadota</taxon>
        <taxon>Alphaproteobacteria</taxon>
        <taxon>Hyphomicrobiales</taxon>
        <taxon>Nitrobacteraceae</taxon>
        <taxon>Bradyrhizobium</taxon>
        <taxon>Bradyrhizobium barranii</taxon>
    </lineage>
</organism>
<feature type="compositionally biased region" description="Basic residues" evidence="1">
    <location>
        <begin position="29"/>
        <end position="38"/>
    </location>
</feature>
<dbReference type="AlphaFoldDB" id="A0A939MJX7"/>
<dbReference type="EMBL" id="CP086136">
    <property type="protein sequence ID" value="UEM12341.1"/>
    <property type="molecule type" value="Genomic_DNA"/>
</dbReference>